<dbReference type="InterPro" id="IPR010236">
    <property type="entry name" value="ISC_FeS_clus_asmbl_HscA"/>
</dbReference>
<evidence type="ECO:0000313" key="7">
    <source>
        <dbReference type="EMBL" id="WXA96905.1"/>
    </source>
</evidence>
<keyword evidence="2 5" id="KW-0547">Nucleotide-binding</keyword>
<evidence type="ECO:0000256" key="3">
    <source>
        <dbReference type="ARBA" id="ARBA00022840"/>
    </source>
</evidence>
<dbReference type="HAMAP" id="MF_00679">
    <property type="entry name" value="HscA"/>
    <property type="match status" value="1"/>
</dbReference>
<proteinExistence type="inferred from homology"/>
<dbReference type="GO" id="GO:0016787">
    <property type="term" value="F:hydrolase activity"/>
    <property type="evidence" value="ECO:0007669"/>
    <property type="project" value="UniProtKB-KW"/>
</dbReference>
<evidence type="ECO:0000256" key="5">
    <source>
        <dbReference type="HAMAP-Rule" id="MF_00679"/>
    </source>
</evidence>
<dbReference type="InterPro" id="IPR029047">
    <property type="entry name" value="HSP70_peptide-bd_sf"/>
</dbReference>
<dbReference type="Gene3D" id="2.60.34.10">
    <property type="entry name" value="Substrate Binding Domain Of DNAk, Chain A, domain 1"/>
    <property type="match status" value="1"/>
</dbReference>
<dbReference type="PROSITE" id="PS01036">
    <property type="entry name" value="HSP70_3"/>
    <property type="match status" value="1"/>
</dbReference>
<dbReference type="Proteomes" id="UP001379533">
    <property type="component" value="Chromosome"/>
</dbReference>
<dbReference type="SUPFAM" id="SSF100920">
    <property type="entry name" value="Heat shock protein 70kD (HSP70), peptide-binding domain"/>
    <property type="match status" value="1"/>
</dbReference>
<sequence length="629" mass="67710">MPSALLDIFDPKAAPRPIGIDLGTTHSLVASVRDGHPETIADCDQEVLLPSVVSYTDHGVIVGRAAQSRAVDNPRDTIVSVKRFMGRGADDPETRRMGPYQFGASQGNGQPNVVRFLVRGGREVTPVEVSAEILRTLKRNAEDELRTVGGAVITVPAYFDDAQRQATKDAGRLAGLEVLRLLNEPTAAALAYGLDKKQNGHFAVYDLGGGTFDITILLLDDGVFQVKATGGDSALGGDDMDRAIAEIVLRDLGYETGPAHAPTDPSFLRLLLDTSREIKHALTTALEAEVRLPNAQGHEQSVVVTRSRFEGAIKLLLDRTGVACRRALKDAGLKPEDLDGVILVGGSTRVPYVHTYVKSLFKREPLADIDPDQVVALGAAVQADLLAGEGPRDEVLLLDVLPLSLGIEVGGGVVDKILPRNITIPTGARATYTTQEDNQTGFVIHVVQGERELAGDCRSLAHFTLKGIPPMPAGMAKLEVNFQVDADGLLGVHAKELVTGIEQKVAVKPSYGLDDETVEKMLLDALDHGEQDLLTRRIAENRLEAHRIVSATEKAVTSDAELLEPGEREAIELAMAALAEAARGSDPGKMHHLIEELDRVSKPFATRRMNRAIARAIEGRNVDDVEKRV</sequence>
<name>A0ABZ2KIL6_9BACT</name>
<dbReference type="Gene3D" id="3.90.640.10">
    <property type="entry name" value="Actin, Chain A, domain 4"/>
    <property type="match status" value="1"/>
</dbReference>
<gene>
    <name evidence="5 7" type="primary">hscA</name>
    <name evidence="7" type="ORF">LZC95_08650</name>
</gene>
<dbReference type="EMBL" id="CP089982">
    <property type="protein sequence ID" value="WXA96905.1"/>
    <property type="molecule type" value="Genomic_DNA"/>
</dbReference>
<dbReference type="PRINTS" id="PR00301">
    <property type="entry name" value="HEATSHOCK70"/>
</dbReference>
<comment type="similarity">
    <text evidence="1 5 6">Belongs to the heat shock protein 70 family.</text>
</comment>
<evidence type="ECO:0000313" key="8">
    <source>
        <dbReference type="Proteomes" id="UP001379533"/>
    </source>
</evidence>
<protein>
    <recommendedName>
        <fullName evidence="5">Chaperone protein HscA homolog</fullName>
    </recommendedName>
</protein>
<dbReference type="SUPFAM" id="SSF53067">
    <property type="entry name" value="Actin-like ATPase domain"/>
    <property type="match status" value="2"/>
</dbReference>
<keyword evidence="8" id="KW-1185">Reference proteome</keyword>
<dbReference type="SUPFAM" id="SSF100934">
    <property type="entry name" value="Heat shock protein 70kD (HSP70), C-terminal subdomain"/>
    <property type="match status" value="1"/>
</dbReference>
<evidence type="ECO:0000256" key="4">
    <source>
        <dbReference type="ARBA" id="ARBA00023186"/>
    </source>
</evidence>
<dbReference type="InterPro" id="IPR013126">
    <property type="entry name" value="Hsp_70_fam"/>
</dbReference>
<dbReference type="InterPro" id="IPR018181">
    <property type="entry name" value="Heat_shock_70_CS"/>
</dbReference>
<dbReference type="PANTHER" id="PTHR19375">
    <property type="entry name" value="HEAT SHOCK PROTEIN 70KDA"/>
    <property type="match status" value="1"/>
</dbReference>
<dbReference type="PROSITE" id="PS00297">
    <property type="entry name" value="HSP70_1"/>
    <property type="match status" value="1"/>
</dbReference>
<comment type="function">
    <text evidence="5">Chaperone involved in the maturation of iron-sulfur cluster-containing proteins. Has a low intrinsic ATPase activity which is markedly stimulated by HscB.</text>
</comment>
<keyword evidence="3 5" id="KW-0067">ATP-binding</keyword>
<dbReference type="RefSeq" id="WP_394847520.1">
    <property type="nucleotide sequence ID" value="NZ_CP089982.1"/>
</dbReference>
<organism evidence="7 8">
    <name type="scientific">Pendulispora brunnea</name>
    <dbReference type="NCBI Taxonomy" id="2905690"/>
    <lineage>
        <taxon>Bacteria</taxon>
        <taxon>Pseudomonadati</taxon>
        <taxon>Myxococcota</taxon>
        <taxon>Myxococcia</taxon>
        <taxon>Myxococcales</taxon>
        <taxon>Sorangiineae</taxon>
        <taxon>Pendulisporaceae</taxon>
        <taxon>Pendulispora</taxon>
    </lineage>
</organism>
<dbReference type="Pfam" id="PF00012">
    <property type="entry name" value="HSP70"/>
    <property type="match status" value="1"/>
</dbReference>
<dbReference type="PROSITE" id="PS00329">
    <property type="entry name" value="HSP70_2"/>
    <property type="match status" value="1"/>
</dbReference>
<accession>A0ABZ2KIL6</accession>
<dbReference type="InterPro" id="IPR029048">
    <property type="entry name" value="HSP70_C_sf"/>
</dbReference>
<reference evidence="7 8" key="1">
    <citation type="submission" date="2021-12" db="EMBL/GenBank/DDBJ databases">
        <title>Discovery of the Pendulisporaceae a myxobacterial family with distinct sporulation behavior and unique specialized metabolism.</title>
        <authorList>
            <person name="Garcia R."/>
            <person name="Popoff A."/>
            <person name="Bader C.D."/>
            <person name="Loehr J."/>
            <person name="Walesch S."/>
            <person name="Walt C."/>
            <person name="Boldt J."/>
            <person name="Bunk B."/>
            <person name="Haeckl F.J.F.P.J."/>
            <person name="Gunesch A.P."/>
            <person name="Birkelbach J."/>
            <person name="Nuebel U."/>
            <person name="Pietschmann T."/>
            <person name="Bach T."/>
            <person name="Mueller R."/>
        </authorList>
    </citation>
    <scope>NUCLEOTIDE SEQUENCE [LARGE SCALE GENOMIC DNA]</scope>
    <source>
        <strain evidence="7 8">MSr12523</strain>
    </source>
</reference>
<keyword evidence="4 5" id="KW-0143">Chaperone</keyword>
<dbReference type="Gene3D" id="3.30.420.40">
    <property type="match status" value="2"/>
</dbReference>
<dbReference type="Gene3D" id="1.20.1270.10">
    <property type="match status" value="1"/>
</dbReference>
<evidence type="ECO:0000256" key="6">
    <source>
        <dbReference type="RuleBase" id="RU003322"/>
    </source>
</evidence>
<dbReference type="NCBIfam" id="NF003520">
    <property type="entry name" value="PRK05183.1"/>
    <property type="match status" value="1"/>
</dbReference>
<keyword evidence="7" id="KW-0378">Hydrolase</keyword>
<evidence type="ECO:0000256" key="2">
    <source>
        <dbReference type="ARBA" id="ARBA00022741"/>
    </source>
</evidence>
<evidence type="ECO:0000256" key="1">
    <source>
        <dbReference type="ARBA" id="ARBA00007381"/>
    </source>
</evidence>
<dbReference type="InterPro" id="IPR043129">
    <property type="entry name" value="ATPase_NBD"/>
</dbReference>
<dbReference type="NCBIfam" id="TIGR01991">
    <property type="entry name" value="HscA"/>
    <property type="match status" value="1"/>
</dbReference>